<evidence type="ECO:0000313" key="2">
    <source>
        <dbReference type="Proteomes" id="UP000248783"/>
    </source>
</evidence>
<dbReference type="RefSeq" id="WP_111249477.1">
    <property type="nucleotide sequence ID" value="NZ_QKWH01000001.1"/>
</dbReference>
<comment type="caution">
    <text evidence="1">The sequence shown here is derived from an EMBL/GenBank/DDBJ whole genome shotgun (WGS) entry which is preliminary data.</text>
</comment>
<accession>A0A2W5WWV5</accession>
<gene>
    <name evidence="1" type="ORF">DNL40_01640</name>
</gene>
<organism evidence="1 2">
    <name type="scientific">Xylanimonas oleitrophica</name>
    <dbReference type="NCBI Taxonomy" id="2607479"/>
    <lineage>
        <taxon>Bacteria</taxon>
        <taxon>Bacillati</taxon>
        <taxon>Actinomycetota</taxon>
        <taxon>Actinomycetes</taxon>
        <taxon>Micrococcales</taxon>
        <taxon>Promicromonosporaceae</taxon>
        <taxon>Xylanimonas</taxon>
    </lineage>
</organism>
<name>A0A2W5WWV5_9MICO</name>
<keyword evidence="2" id="KW-1185">Reference proteome</keyword>
<dbReference type="AlphaFoldDB" id="A0A2W5WWV5"/>
<evidence type="ECO:0000313" key="1">
    <source>
        <dbReference type="EMBL" id="PZR55113.1"/>
    </source>
</evidence>
<proteinExistence type="predicted"/>
<dbReference type="Proteomes" id="UP000248783">
    <property type="component" value="Unassembled WGS sequence"/>
</dbReference>
<reference evidence="1 2" key="1">
    <citation type="submission" date="2018-06" db="EMBL/GenBank/DDBJ databases">
        <title>Whole genome sequencing of a novel hydrocarbon degrading bacterial strain, PW21 isolated from oil contaminated produced water sample.</title>
        <authorList>
            <person name="Nagkirti P."/>
            <person name="Shaikh A."/>
            <person name="Gowdaman V."/>
            <person name="Engineer A.E."/>
            <person name="Dagar S."/>
            <person name="Dhakephalkar P.K."/>
        </authorList>
    </citation>
    <scope>NUCLEOTIDE SEQUENCE [LARGE SCALE GENOMIC DNA]</scope>
    <source>
        <strain evidence="1 2">PW21</strain>
    </source>
</reference>
<dbReference type="EMBL" id="QKWH01000001">
    <property type="protein sequence ID" value="PZR55113.1"/>
    <property type="molecule type" value="Genomic_DNA"/>
</dbReference>
<protein>
    <submittedName>
        <fullName evidence="1">Uncharacterized protein</fullName>
    </submittedName>
</protein>
<sequence length="155" mass="15924">MLLRLTPAEALGLARLADVDVPPVVTSVAADDGVVRVSADLRRLDDLPGPLRLAARLAPVVRAELRVLSFAAGVATVGVEVNAAGLPAHKLLRLAAEPLERALVRQGLPAGAVDIRSDATVAVDVAALLEQKAPGLDVTRLAVEGQEVVVEASVG</sequence>